<evidence type="ECO:0000256" key="7">
    <source>
        <dbReference type="RuleBase" id="RU910716"/>
    </source>
</evidence>
<reference evidence="9 10" key="1">
    <citation type="submission" date="2024-05" db="EMBL/GenBank/DDBJ databases">
        <authorList>
            <person name="Wallberg A."/>
        </authorList>
    </citation>
    <scope>NUCLEOTIDE SEQUENCE [LARGE SCALE GENOMIC DNA]</scope>
</reference>
<sequence>MQTSHTPTGDSHPVALSERPTDPEDGRLQTLPTGTNSKKQDGFECPTRLPAAILLFTHIVELATMLVATLIQAFPLSSHKYSLQEGDVMSSRKDDIALSMKIYFGTVPLLLISIISFIWVLRVQDFSGRRAARFMCWLLHFLQASFIWRYLKVHLAYDSSDVVELRTLRFLQVHLHTLPFLVAHMYLTLNVVGSVGLLSILLATVLVTSAVVGVVVATTRTNQTLPGESSLSPQTIAQICHLILNGNSESNERKKTHGVAAQVVVCITSSCVLWSRAMAVAMLFSLHVTWATVIIVLHWVAAIVWVTHQDVLETENQNFVHKGLRRAFLAYLLLWDWHVLRDNATALTVCARPKFPASYYTITACQNVAVAIAWFMTDQLVSSPLRITALSSVISTQVIALLFLTLSCLYISSLLPGLPHSVKPNLINNLVKSSEKEVPTIPHSPLKHCPSYLDFKDTEVETVVKHEGRIDTPARNLPPIAHSTPRAANSIPLATQLLSRNLPPNMFAYSPDLIPQQHKFENLSTDYGSFNSRNTNTAPNQIPTDYDLLQRQKTHGSISDSFSSLSCGTKNQNGTASIPASKQKDASESQHSSLPPTPSSPPTHTTCRSGFCHCRIFDVLEGHCNENNEIKENISSKNSILSRTNILDIKSCNRSSNAIDVYCTAPRVAVVRGAQRFRVVCASCLHTHDPLLTMCHVKSPVNIRIPMTISTISPSLPISHSCHDMGGSSSTDYPSDTEVTATLDTLSSASADSHSTYTTWPVGRGPGMARLLQLNPGSHDYVTAWLRHQQSRGPKLSSNDHLPKTYEVSKSNNVSDVPVRRIRKIKRIHSRSPCLKIPPLSHLKQDLETIV</sequence>
<keyword evidence="4 7" id="KW-0812">Transmembrane</keyword>
<evidence type="ECO:0000256" key="3">
    <source>
        <dbReference type="ARBA" id="ARBA00022475"/>
    </source>
</evidence>
<feature type="compositionally biased region" description="Polar residues" evidence="8">
    <location>
        <begin position="558"/>
        <end position="580"/>
    </location>
</feature>
<feature type="transmembrane region" description="Helical" evidence="7">
    <location>
        <begin position="284"/>
        <end position="306"/>
    </location>
</feature>
<feature type="region of interest" description="Disordered" evidence="8">
    <location>
        <begin position="558"/>
        <end position="604"/>
    </location>
</feature>
<organism evidence="9 10">
    <name type="scientific">Meganyctiphanes norvegica</name>
    <name type="common">Northern krill</name>
    <name type="synonym">Thysanopoda norvegica</name>
    <dbReference type="NCBI Taxonomy" id="48144"/>
    <lineage>
        <taxon>Eukaryota</taxon>
        <taxon>Metazoa</taxon>
        <taxon>Ecdysozoa</taxon>
        <taxon>Arthropoda</taxon>
        <taxon>Crustacea</taxon>
        <taxon>Multicrustacea</taxon>
        <taxon>Malacostraca</taxon>
        <taxon>Eumalacostraca</taxon>
        <taxon>Eucarida</taxon>
        <taxon>Euphausiacea</taxon>
        <taxon>Euphausiidae</taxon>
        <taxon>Meganyctiphanes</taxon>
    </lineage>
</organism>
<evidence type="ECO:0000256" key="1">
    <source>
        <dbReference type="ARBA" id="ARBA00004651"/>
    </source>
</evidence>
<feature type="region of interest" description="Disordered" evidence="8">
    <location>
        <begin position="524"/>
        <end position="543"/>
    </location>
</feature>
<feature type="transmembrane region" description="Helical" evidence="7">
    <location>
        <begin position="357"/>
        <end position="377"/>
    </location>
</feature>
<comment type="subcellular location">
    <subcellularLocation>
        <location evidence="1">Cell membrane</location>
        <topology evidence="1">Multi-pass membrane protein</topology>
    </subcellularLocation>
    <subcellularLocation>
        <location evidence="7">Membrane</location>
        <topology evidence="7">Multi-pass membrane protein</topology>
    </subcellularLocation>
</comment>
<evidence type="ECO:0000256" key="5">
    <source>
        <dbReference type="ARBA" id="ARBA00022989"/>
    </source>
</evidence>
<dbReference type="GO" id="GO:0005886">
    <property type="term" value="C:plasma membrane"/>
    <property type="evidence" value="ECO:0007669"/>
    <property type="project" value="UniProtKB-SubCell"/>
</dbReference>
<feature type="transmembrane region" description="Helical" evidence="7">
    <location>
        <begin position="196"/>
        <end position="217"/>
    </location>
</feature>
<accession>A0AAV2RUB9</accession>
<name>A0AAV2RUB9_MEGNR</name>
<feature type="transmembrane region" description="Helical" evidence="7">
    <location>
        <begin position="102"/>
        <end position="122"/>
    </location>
</feature>
<evidence type="ECO:0000256" key="6">
    <source>
        <dbReference type="ARBA" id="ARBA00023136"/>
    </source>
</evidence>
<feature type="transmembrane region" description="Helical" evidence="7">
    <location>
        <begin position="398"/>
        <end position="418"/>
    </location>
</feature>
<keyword evidence="10" id="KW-1185">Reference proteome</keyword>
<dbReference type="EMBL" id="CAXKWB010034218">
    <property type="protein sequence ID" value="CAL4144266.1"/>
    <property type="molecule type" value="Genomic_DNA"/>
</dbReference>
<keyword evidence="3" id="KW-1003">Cell membrane</keyword>
<gene>
    <name evidence="9" type="ORF">MNOR_LOCUS29484</name>
</gene>
<evidence type="ECO:0000313" key="9">
    <source>
        <dbReference type="EMBL" id="CAL4144266.1"/>
    </source>
</evidence>
<feature type="region of interest" description="Disordered" evidence="8">
    <location>
        <begin position="1"/>
        <end position="42"/>
    </location>
</feature>
<evidence type="ECO:0000256" key="2">
    <source>
        <dbReference type="ARBA" id="ARBA00008789"/>
    </source>
</evidence>
<dbReference type="AlphaFoldDB" id="A0AAV2RUB9"/>
<dbReference type="PANTHER" id="PTHR16024:SF28">
    <property type="entry name" value="XK-RELATED PROTEIN"/>
    <property type="match status" value="1"/>
</dbReference>
<keyword evidence="5 7" id="KW-1133">Transmembrane helix</keyword>
<evidence type="ECO:0000313" key="10">
    <source>
        <dbReference type="Proteomes" id="UP001497623"/>
    </source>
</evidence>
<feature type="transmembrane region" description="Helical" evidence="7">
    <location>
        <begin position="134"/>
        <end position="151"/>
    </location>
</feature>
<keyword evidence="6 7" id="KW-0472">Membrane</keyword>
<proteinExistence type="inferred from homology"/>
<dbReference type="InterPro" id="IPR050895">
    <property type="entry name" value="XK-related_scramblase"/>
</dbReference>
<evidence type="ECO:0000256" key="4">
    <source>
        <dbReference type="ARBA" id="ARBA00022692"/>
    </source>
</evidence>
<comment type="caution">
    <text evidence="9">The sequence shown here is derived from an EMBL/GenBank/DDBJ whole genome shotgun (WGS) entry which is preliminary data.</text>
</comment>
<protein>
    <recommendedName>
        <fullName evidence="7">XK-related protein</fullName>
    </recommendedName>
</protein>
<dbReference type="Pfam" id="PF09815">
    <property type="entry name" value="XK-related"/>
    <property type="match status" value="1"/>
</dbReference>
<dbReference type="Proteomes" id="UP001497623">
    <property type="component" value="Unassembled WGS sequence"/>
</dbReference>
<evidence type="ECO:0000256" key="8">
    <source>
        <dbReference type="SAM" id="MobiDB-lite"/>
    </source>
</evidence>
<dbReference type="InterPro" id="IPR018629">
    <property type="entry name" value="XK-rel"/>
</dbReference>
<dbReference type="PANTHER" id="PTHR16024">
    <property type="entry name" value="XK-RELATED PROTEIN"/>
    <property type="match status" value="1"/>
</dbReference>
<feature type="transmembrane region" description="Helical" evidence="7">
    <location>
        <begin position="49"/>
        <end position="74"/>
    </location>
</feature>
<comment type="similarity">
    <text evidence="2 7">Belongs to the XK family.</text>
</comment>